<feature type="region of interest" description="Disordered" evidence="7">
    <location>
        <begin position="309"/>
        <end position="366"/>
    </location>
</feature>
<evidence type="ECO:0000313" key="10">
    <source>
        <dbReference type="Proteomes" id="UP000215902"/>
    </source>
</evidence>
<keyword evidence="10" id="KW-1185">Reference proteome</keyword>
<dbReference type="Pfam" id="PF07303">
    <property type="entry name" value="Occludin_ELL"/>
    <property type="match status" value="1"/>
</dbReference>
<dbReference type="InterPro" id="IPR042065">
    <property type="entry name" value="E3_ELL-like"/>
</dbReference>
<dbReference type="Pfam" id="PF10390">
    <property type="entry name" value="ELL"/>
    <property type="match status" value="1"/>
</dbReference>
<feature type="compositionally biased region" description="Low complexity" evidence="7">
    <location>
        <begin position="315"/>
        <end position="335"/>
    </location>
</feature>
<proteinExistence type="inferred from homology"/>
<evidence type="ECO:0000313" key="9">
    <source>
        <dbReference type="EMBL" id="PAA69883.1"/>
    </source>
</evidence>
<dbReference type="EMBL" id="NIVC01001281">
    <property type="protein sequence ID" value="PAA69883.1"/>
    <property type="molecule type" value="Genomic_DNA"/>
</dbReference>
<keyword evidence="3" id="KW-0805">Transcription regulation</keyword>
<evidence type="ECO:0000256" key="1">
    <source>
        <dbReference type="ARBA" id="ARBA00004123"/>
    </source>
</evidence>
<feature type="domain" description="OCEL" evidence="8">
    <location>
        <begin position="383"/>
        <end position="492"/>
    </location>
</feature>
<feature type="non-terminal residue" evidence="9">
    <location>
        <position position="1"/>
    </location>
</feature>
<dbReference type="Gene3D" id="1.10.10.2670">
    <property type="entry name" value="E3 ubiquitin-protein ligase"/>
    <property type="match status" value="1"/>
</dbReference>
<dbReference type="AlphaFoldDB" id="A0A267F851"/>
<sequence length="497" mass="53412">VAMDTGLESHSAAIFVQSADANGKELLFVKLTDAALRGLEEAARHSRGQTGFVSFDGPANELQLPGGSSFALAISDAVQGSDQLDLVQPAGAQPHQSGHPTIGRLGAVLKKVTVQAKDDVYSNTKEKITQADQNEKRVRTKELKSNSSAKQRLLKRSLNSGHLSSGAAPPKRPATPLGGGHGSRPTPPHAAATTAGSRSLRDHVIHLLAVRPYNQAELLIRLRQNNLTVEAPALTRVLDEVGRLEPNRSRYILLPGLLAQVSLDWPLYSQTEKERLRDRKAALQQRQTAAAPVTGSIVSSSSAAAAANAKDKDAATPVASSASVAPTQSSNSQPLPHQPAPPPVQSSQQSADSSSPSSEASPTIALAAASAPASASASASAAAAPEDDLKPIVSAADRARYKTEYDRDYPEYRRLWDRIRSVTVKAMELEQQLEKQSRGSPGYEATCERIIELYKHCQSQPEFRLDAEHFMTMEKRLRRIRQLIVDYDRYKAAGLAS</sequence>
<comment type="caution">
    <text evidence="9">The sequence shown here is derived from an EMBL/GenBank/DDBJ whole genome shotgun (WGS) entry which is preliminary data.</text>
</comment>
<evidence type="ECO:0000256" key="4">
    <source>
        <dbReference type="ARBA" id="ARBA00023163"/>
    </source>
</evidence>
<evidence type="ECO:0000256" key="2">
    <source>
        <dbReference type="ARBA" id="ARBA00009171"/>
    </source>
</evidence>
<evidence type="ECO:0000256" key="6">
    <source>
        <dbReference type="PROSITE-ProRule" id="PRU01324"/>
    </source>
</evidence>
<organism evidence="9 10">
    <name type="scientific">Macrostomum lignano</name>
    <dbReference type="NCBI Taxonomy" id="282301"/>
    <lineage>
        <taxon>Eukaryota</taxon>
        <taxon>Metazoa</taxon>
        <taxon>Spiralia</taxon>
        <taxon>Lophotrochozoa</taxon>
        <taxon>Platyhelminthes</taxon>
        <taxon>Rhabditophora</taxon>
        <taxon>Macrostomorpha</taxon>
        <taxon>Macrostomida</taxon>
        <taxon>Macrostomidae</taxon>
        <taxon>Macrostomum</taxon>
    </lineage>
</organism>
<dbReference type="GO" id="GO:0006368">
    <property type="term" value="P:transcription elongation by RNA polymerase II"/>
    <property type="evidence" value="ECO:0007669"/>
    <property type="project" value="InterPro"/>
</dbReference>
<accession>A0A267F851</accession>
<keyword evidence="5" id="KW-0539">Nucleus</keyword>
<dbReference type="PANTHER" id="PTHR23288:SF17">
    <property type="entry name" value="RNA POLYMERASE II ELONGATION FACTOR ELL"/>
    <property type="match status" value="1"/>
</dbReference>
<dbReference type="Gene3D" id="6.10.140.340">
    <property type="match status" value="1"/>
</dbReference>
<evidence type="ECO:0000256" key="3">
    <source>
        <dbReference type="ARBA" id="ARBA00023015"/>
    </source>
</evidence>
<dbReference type="GO" id="GO:0000987">
    <property type="term" value="F:cis-regulatory region sequence-specific DNA binding"/>
    <property type="evidence" value="ECO:0007669"/>
    <property type="project" value="TreeGrafter"/>
</dbReference>
<dbReference type="Proteomes" id="UP000215902">
    <property type="component" value="Unassembled WGS sequence"/>
</dbReference>
<evidence type="ECO:0000259" key="8">
    <source>
        <dbReference type="PROSITE" id="PS51980"/>
    </source>
</evidence>
<reference evidence="9 10" key="1">
    <citation type="submission" date="2017-06" db="EMBL/GenBank/DDBJ databases">
        <title>A platform for efficient transgenesis in Macrostomum lignano, a flatworm model organism for stem cell research.</title>
        <authorList>
            <person name="Berezikov E."/>
        </authorList>
    </citation>
    <scope>NUCLEOTIDE SEQUENCE [LARGE SCALE GENOMIC DNA]</scope>
    <source>
        <strain evidence="9">DV1</strain>
        <tissue evidence="9">Whole organism</tissue>
    </source>
</reference>
<name>A0A267F851_9PLAT</name>
<dbReference type="SUPFAM" id="SSF46785">
    <property type="entry name" value="Winged helix' DNA-binding domain"/>
    <property type="match status" value="1"/>
</dbReference>
<evidence type="ECO:0000256" key="5">
    <source>
        <dbReference type="ARBA" id="ARBA00023242"/>
    </source>
</evidence>
<dbReference type="GO" id="GO:0008023">
    <property type="term" value="C:transcription elongation factor complex"/>
    <property type="evidence" value="ECO:0007669"/>
    <property type="project" value="InterPro"/>
</dbReference>
<evidence type="ECO:0000256" key="7">
    <source>
        <dbReference type="SAM" id="MobiDB-lite"/>
    </source>
</evidence>
<comment type="subcellular location">
    <subcellularLocation>
        <location evidence="1">Nucleus</location>
    </subcellularLocation>
</comment>
<dbReference type="PROSITE" id="PS51980">
    <property type="entry name" value="OCEL"/>
    <property type="match status" value="1"/>
</dbReference>
<dbReference type="PANTHER" id="PTHR23288">
    <property type="entry name" value="OCCLUDIN AND RNA POLYMERASE II ELONGATION FACTOR ELL"/>
    <property type="match status" value="1"/>
</dbReference>
<gene>
    <name evidence="9" type="ORF">BOX15_Mlig034301g1</name>
</gene>
<feature type="compositionally biased region" description="Basic and acidic residues" evidence="7">
    <location>
        <begin position="125"/>
        <end position="144"/>
    </location>
</feature>
<dbReference type="GO" id="GO:0032968">
    <property type="term" value="P:positive regulation of transcription elongation by RNA polymerase II"/>
    <property type="evidence" value="ECO:0007669"/>
    <property type="project" value="TreeGrafter"/>
</dbReference>
<comment type="similarity">
    <text evidence="2 6">Belongs to the ELL/occludin family.</text>
</comment>
<dbReference type="OrthoDB" id="6284217at2759"/>
<dbReference type="InterPro" id="IPR010844">
    <property type="entry name" value="Occludin_ELL"/>
</dbReference>
<dbReference type="GO" id="GO:0042795">
    <property type="term" value="P:snRNA transcription by RNA polymerase II"/>
    <property type="evidence" value="ECO:0007669"/>
    <property type="project" value="TreeGrafter"/>
</dbReference>
<feature type="compositionally biased region" description="Low complexity" evidence="7">
    <location>
        <begin position="345"/>
        <end position="366"/>
    </location>
</feature>
<dbReference type="SUPFAM" id="SSF144292">
    <property type="entry name" value="occludin/ELL-like"/>
    <property type="match status" value="1"/>
</dbReference>
<feature type="region of interest" description="Disordered" evidence="7">
    <location>
        <begin position="125"/>
        <end position="197"/>
    </location>
</feature>
<dbReference type="InterPro" id="IPR019464">
    <property type="entry name" value="ELL_N"/>
</dbReference>
<dbReference type="InterPro" id="IPR036390">
    <property type="entry name" value="WH_DNA-bd_sf"/>
</dbReference>
<keyword evidence="4" id="KW-0804">Transcription</keyword>
<protein>
    <recommendedName>
        <fullName evidence="8">OCEL domain-containing protein</fullName>
    </recommendedName>
</protein>
<dbReference type="STRING" id="282301.A0A267F851"/>
<dbReference type="InterPro" id="IPR031176">
    <property type="entry name" value="ELL/occludin"/>
</dbReference>